<dbReference type="Pfam" id="PF25607">
    <property type="entry name" value="DUF7939"/>
    <property type="match status" value="1"/>
</dbReference>
<protein>
    <submittedName>
        <fullName evidence="5">Oxygen tolerance protein BatD</fullName>
    </submittedName>
</protein>
<dbReference type="EMBL" id="SLWX01000007">
    <property type="protein sequence ID" value="TCO75618.1"/>
    <property type="molecule type" value="Genomic_DNA"/>
</dbReference>
<gene>
    <name evidence="5" type="ORF">EV688_10735</name>
</gene>
<evidence type="ECO:0000256" key="2">
    <source>
        <dbReference type="SAM" id="Phobius"/>
    </source>
</evidence>
<feature type="chain" id="PRO_5020522916" evidence="3">
    <location>
        <begin position="25"/>
        <end position="568"/>
    </location>
</feature>
<dbReference type="Pfam" id="PF13584">
    <property type="entry name" value="BatD"/>
    <property type="match status" value="2"/>
</dbReference>
<dbReference type="AlphaFoldDB" id="A0A4R2KZA6"/>
<name>A0A4R2KZA6_9GAMM</name>
<dbReference type="InterPro" id="IPR057699">
    <property type="entry name" value="DUF7939"/>
</dbReference>
<dbReference type="RefSeq" id="WP_162883900.1">
    <property type="nucleotide sequence ID" value="NZ_QQSW01000009.1"/>
</dbReference>
<feature type="domain" description="DUF7939" evidence="4">
    <location>
        <begin position="459"/>
        <end position="545"/>
    </location>
</feature>
<feature type="transmembrane region" description="Helical" evidence="2">
    <location>
        <begin position="417"/>
        <end position="435"/>
    </location>
</feature>
<feature type="signal peptide" evidence="3">
    <location>
        <begin position="1"/>
        <end position="24"/>
    </location>
</feature>
<evidence type="ECO:0000256" key="3">
    <source>
        <dbReference type="SAM" id="SignalP"/>
    </source>
</evidence>
<keyword evidence="2" id="KW-0812">Transmembrane</keyword>
<comment type="caution">
    <text evidence="5">The sequence shown here is derived from an EMBL/GenBank/DDBJ whole genome shotgun (WGS) entry which is preliminary data.</text>
</comment>
<keyword evidence="2" id="KW-0472">Membrane</keyword>
<evidence type="ECO:0000313" key="5">
    <source>
        <dbReference type="EMBL" id="TCO75618.1"/>
    </source>
</evidence>
<evidence type="ECO:0000313" key="6">
    <source>
        <dbReference type="Proteomes" id="UP000294980"/>
    </source>
</evidence>
<dbReference type="PANTHER" id="PTHR40940:SF1">
    <property type="entry name" value="PROTEIN BATD"/>
    <property type="match status" value="1"/>
</dbReference>
<organism evidence="5 6">
    <name type="scientific">Chromatocurvus halotolerans</name>
    <dbReference type="NCBI Taxonomy" id="1132028"/>
    <lineage>
        <taxon>Bacteria</taxon>
        <taxon>Pseudomonadati</taxon>
        <taxon>Pseudomonadota</taxon>
        <taxon>Gammaproteobacteria</taxon>
        <taxon>Cellvibrionales</taxon>
        <taxon>Halieaceae</taxon>
        <taxon>Chromatocurvus</taxon>
    </lineage>
</organism>
<evidence type="ECO:0000256" key="1">
    <source>
        <dbReference type="SAM" id="MobiDB-lite"/>
    </source>
</evidence>
<reference evidence="5 6" key="1">
    <citation type="submission" date="2019-03" db="EMBL/GenBank/DDBJ databases">
        <title>Genomic Encyclopedia of Type Strains, Phase IV (KMG-IV): sequencing the most valuable type-strain genomes for metagenomic binning, comparative biology and taxonomic classification.</title>
        <authorList>
            <person name="Goeker M."/>
        </authorList>
    </citation>
    <scope>NUCLEOTIDE SEQUENCE [LARGE SCALE GENOMIC DNA]</scope>
    <source>
        <strain evidence="5 6">DSM 23344</strain>
    </source>
</reference>
<evidence type="ECO:0000259" key="4">
    <source>
        <dbReference type="Pfam" id="PF25607"/>
    </source>
</evidence>
<keyword evidence="2" id="KW-1133">Transmembrane helix</keyword>
<dbReference type="InterPro" id="IPR025738">
    <property type="entry name" value="BatD"/>
</dbReference>
<proteinExistence type="predicted"/>
<dbReference type="PANTHER" id="PTHR40940">
    <property type="entry name" value="PROTEIN BATD-RELATED"/>
    <property type="match status" value="1"/>
</dbReference>
<keyword evidence="6" id="KW-1185">Reference proteome</keyword>
<feature type="region of interest" description="Disordered" evidence="1">
    <location>
        <begin position="380"/>
        <end position="410"/>
    </location>
</feature>
<dbReference type="Proteomes" id="UP000294980">
    <property type="component" value="Unassembled WGS sequence"/>
</dbReference>
<keyword evidence="3" id="KW-0732">Signal</keyword>
<sequence length="568" mass="61015">MTTCGKRFPAWLAVIWLLPALALADLTATIDRTQVRLGDSLQLTLSSDGVTDPATADLSPLARDFEILQQSSRSSTQIVNGTTTREKALVIELVPRRAGELEIPALFAGGERTQPIPLQVSEATGGPASDEQVVFTASVDSDSVYVQQQVILTLTLQQGIALDDRSVTELKLDDAYVKALGQNSYQRSSGGRRWLVHEIRYAIFPEQSGTLTIPAQTFAGRARQGSRSLFDLDSGPRISRNSEAITLEVKPRPSSFPGSTWLPASSLEIEESWSREPDGLATGDSVTRTVTVTGEGLQGAQLPPLEFPDTQGLKYYPDKPSIEEAETDTGVIGLRTDSAALVPVRPGVYRIPEVRIPWWDTVEDRLRYAVLPGREISVDTAAGDSADSSPTEAPRAQAAPGENGRQPALTQGSNNRWAWISGVLALCWLLTAAALGRMVWQRRQREPEPAATAPAPREPAAWKQLQAACAAGRPGPAREALRRWLQTLPPPASSQTPLAFAASLQDSVLHGAVGDLDRALYGISGKPDAWDGNALLLAAASARQRYLKGSEAADAHRTASLPSLYPGG</sequence>
<accession>A0A4R2KZA6</accession>